<feature type="region of interest" description="Disordered" evidence="1">
    <location>
        <begin position="133"/>
        <end position="180"/>
    </location>
</feature>
<feature type="region of interest" description="Disordered" evidence="1">
    <location>
        <begin position="1"/>
        <end position="113"/>
    </location>
</feature>
<evidence type="ECO:0000256" key="1">
    <source>
        <dbReference type="SAM" id="MobiDB-lite"/>
    </source>
</evidence>
<dbReference type="EMBL" id="WVTA01000015">
    <property type="protein sequence ID" value="KAK3201774.1"/>
    <property type="molecule type" value="Genomic_DNA"/>
</dbReference>
<keyword evidence="2" id="KW-0472">Membrane</keyword>
<keyword evidence="2" id="KW-1133">Transmembrane helix</keyword>
<evidence type="ECO:0000256" key="2">
    <source>
        <dbReference type="SAM" id="Phobius"/>
    </source>
</evidence>
<feature type="compositionally biased region" description="Polar residues" evidence="1">
    <location>
        <begin position="61"/>
        <end position="74"/>
    </location>
</feature>
<comment type="caution">
    <text evidence="3">The sequence shown here is derived from an EMBL/GenBank/DDBJ whole genome shotgun (WGS) entry which is preliminary data.</text>
</comment>
<keyword evidence="4" id="KW-1185">Reference proteome</keyword>
<evidence type="ECO:0000313" key="3">
    <source>
        <dbReference type="EMBL" id="KAK3201774.1"/>
    </source>
</evidence>
<dbReference type="AlphaFoldDB" id="A0AAN6LNT1"/>
<sequence>MTDARARGRHGSLGDSWATADYLDDNASVGSIDSAPDTERQRDYFEETGRDVLDEDDEDNMTTPMPQSRSTRSPQDYHDSPTKHPAARASGRAQVPRKGSRLYQQPPPQQSLEPAFIMPSLNASADEFTNASNLRNSRLKSRNQRPTSHNPKRRPKMRAVSPSTSDRRSDGRPFPSKSKQEVDADPTYLLSLLWQNLIRPVLGYVFDIFKLGMDGLKPLFGFAVPIVVLVILFNVGSTFVRQSFHNAATSLCAIPFAHHVLPFCDTITPIPSDRKADFDQLVSLQNTFENIVKDNHDSYSLPAKMVTSRLTMRDLKTQVEASTLPSKAELMNELENFVILSRETSDKISKYSSSLGAVADKIITTNHMTLKILQEIDATASPQSQTLSHINPFAIFFSPPDTIQQRIFARYVYHISEIKDDISALLVVSSSLEHLLDLLDTQLENIFAIGLRDDKRLNRDREELLSLFWTRLGGNRGPKATNTASLELIQSVISYRNRAMELVHSTNLRLKEISYGLENLRDGVARPEIMGYSEDHPLEWHIDIVEVSFANKAQTLTYINEVAFYPFLRRGNG</sequence>
<proteinExistence type="predicted"/>
<feature type="compositionally biased region" description="Basic and acidic residues" evidence="1">
    <location>
        <begin position="37"/>
        <end position="52"/>
    </location>
</feature>
<keyword evidence="2" id="KW-0812">Transmembrane</keyword>
<organism evidence="3 4">
    <name type="scientific">Pseudopithomyces chartarum</name>
    <dbReference type="NCBI Taxonomy" id="1892770"/>
    <lineage>
        <taxon>Eukaryota</taxon>
        <taxon>Fungi</taxon>
        <taxon>Dikarya</taxon>
        <taxon>Ascomycota</taxon>
        <taxon>Pezizomycotina</taxon>
        <taxon>Dothideomycetes</taxon>
        <taxon>Pleosporomycetidae</taxon>
        <taxon>Pleosporales</taxon>
        <taxon>Massarineae</taxon>
        <taxon>Didymosphaeriaceae</taxon>
        <taxon>Pseudopithomyces</taxon>
    </lineage>
</organism>
<name>A0AAN6LNT1_9PLEO</name>
<reference evidence="3 4" key="1">
    <citation type="submission" date="2021-02" db="EMBL/GenBank/DDBJ databases">
        <title>Genome assembly of Pseudopithomyces chartarum.</title>
        <authorList>
            <person name="Jauregui R."/>
            <person name="Singh J."/>
            <person name="Voisey C."/>
        </authorList>
    </citation>
    <scope>NUCLEOTIDE SEQUENCE [LARGE SCALE GENOMIC DNA]</scope>
    <source>
        <strain evidence="3 4">AGR01</strain>
    </source>
</reference>
<accession>A0AAN6LNT1</accession>
<evidence type="ECO:0000313" key="4">
    <source>
        <dbReference type="Proteomes" id="UP001280581"/>
    </source>
</evidence>
<dbReference type="Proteomes" id="UP001280581">
    <property type="component" value="Unassembled WGS sequence"/>
</dbReference>
<feature type="transmembrane region" description="Helical" evidence="2">
    <location>
        <begin position="219"/>
        <end position="240"/>
    </location>
</feature>
<protein>
    <submittedName>
        <fullName evidence="3">Uncharacterized protein</fullName>
    </submittedName>
</protein>
<gene>
    <name evidence="3" type="ORF">GRF29_164g636480</name>
</gene>